<dbReference type="SUPFAM" id="SSF53335">
    <property type="entry name" value="S-adenosyl-L-methionine-dependent methyltransferases"/>
    <property type="match status" value="1"/>
</dbReference>
<dbReference type="InterPro" id="IPR002877">
    <property type="entry name" value="RNA_MeTrfase_FtsJ_dom"/>
</dbReference>
<dbReference type="EMBL" id="JBJKFK010000025">
    <property type="protein sequence ID" value="KAL3320854.1"/>
    <property type="molecule type" value="Genomic_DNA"/>
</dbReference>
<dbReference type="InterPro" id="IPR050082">
    <property type="entry name" value="RNA_methyltr_RlmE"/>
</dbReference>
<evidence type="ECO:0000256" key="3">
    <source>
        <dbReference type="ARBA" id="ARBA00022603"/>
    </source>
</evidence>
<dbReference type="AlphaFoldDB" id="A0ABD2QMY7"/>
<dbReference type="EC" id="2.1.1.205" evidence="8"/>
<feature type="domain" description="Ribosomal RNA methyltransferase FtsJ" evidence="9">
    <location>
        <begin position="21"/>
        <end position="212"/>
    </location>
</feature>
<dbReference type="PANTHER" id="PTHR10920">
    <property type="entry name" value="RIBOSOMAL RNA METHYLTRANSFERASE"/>
    <property type="match status" value="1"/>
</dbReference>
<dbReference type="InterPro" id="IPR029063">
    <property type="entry name" value="SAM-dependent_MTases_sf"/>
</dbReference>
<keyword evidence="6 8" id="KW-0819">tRNA processing</keyword>
<dbReference type="GO" id="GO:0002128">
    <property type="term" value="P:tRNA nucleoside ribose methylation"/>
    <property type="evidence" value="ECO:0007669"/>
    <property type="project" value="UniProtKB-UniRule"/>
</dbReference>
<evidence type="ECO:0000256" key="7">
    <source>
        <dbReference type="ARBA" id="ARBA00048902"/>
    </source>
</evidence>
<name>A0ABD2QMY7_9PLAT</name>
<evidence type="ECO:0000256" key="8">
    <source>
        <dbReference type="HAMAP-Rule" id="MF_03162"/>
    </source>
</evidence>
<feature type="binding site" evidence="8">
    <location>
        <position position="128"/>
    </location>
    <ligand>
        <name>S-adenosyl-L-methionine</name>
        <dbReference type="ChEBI" id="CHEBI:59789"/>
    </ligand>
</feature>
<dbReference type="Pfam" id="PF01728">
    <property type="entry name" value="FtsJ"/>
    <property type="match status" value="1"/>
</dbReference>
<comment type="function">
    <text evidence="8">Methylates the 2'-O-ribose of nucleotides at positions 32 and 34 of the tRNA anticodon loop of substrate tRNAs.</text>
</comment>
<protein>
    <recommendedName>
        <fullName evidence="8">Putative tRNA (cytidine(32)/guanosine(34)-2'-O)-methyltransferase</fullName>
        <ecNumber evidence="8">2.1.1.205</ecNumber>
    </recommendedName>
    <alternativeName>
        <fullName evidence="8">2'-O-ribose RNA methyltransferase TRM7 homolog</fullName>
    </alternativeName>
</protein>
<dbReference type="InterPro" id="IPR015507">
    <property type="entry name" value="rRNA-MeTfrase_E"/>
</dbReference>
<keyword evidence="4 8" id="KW-0808">Transferase</keyword>
<keyword evidence="11" id="KW-1185">Reference proteome</keyword>
<dbReference type="InterPro" id="IPR028590">
    <property type="entry name" value="RNA_methyltr_E_TRM7"/>
</dbReference>
<evidence type="ECO:0000259" key="9">
    <source>
        <dbReference type="Pfam" id="PF01728"/>
    </source>
</evidence>
<evidence type="ECO:0000256" key="1">
    <source>
        <dbReference type="ARBA" id="ARBA00022490"/>
    </source>
</evidence>
<feature type="binding site" evidence="8">
    <location>
        <position position="60"/>
    </location>
    <ligand>
        <name>S-adenosyl-L-methionine</name>
        <dbReference type="ChEBI" id="CHEBI:59789"/>
    </ligand>
</feature>
<dbReference type="GO" id="GO:0106340">
    <property type="term" value="F:tRNA (guanosine(34)-2'-O)-methyltransferase activity"/>
    <property type="evidence" value="ECO:0007669"/>
    <property type="project" value="UniProtKB-ARBA"/>
</dbReference>
<keyword evidence="1 8" id="KW-0963">Cytoplasm</keyword>
<dbReference type="GO" id="GO:0002181">
    <property type="term" value="P:cytoplasmic translation"/>
    <property type="evidence" value="ECO:0007669"/>
    <property type="project" value="UniProtKB-UniRule"/>
</dbReference>
<evidence type="ECO:0000256" key="2">
    <source>
        <dbReference type="ARBA" id="ARBA00022552"/>
    </source>
</evidence>
<keyword evidence="5 8" id="KW-0949">S-adenosyl-L-methionine</keyword>
<dbReference type="Gene3D" id="3.40.50.150">
    <property type="entry name" value="Vaccinia Virus protein VP39"/>
    <property type="match status" value="1"/>
</dbReference>
<reference evidence="10 11" key="1">
    <citation type="submission" date="2024-11" db="EMBL/GenBank/DDBJ databases">
        <title>Adaptive evolution of stress response genes in parasites aligns with host niche diversity.</title>
        <authorList>
            <person name="Hahn C."/>
            <person name="Resl P."/>
        </authorList>
    </citation>
    <scope>NUCLEOTIDE SEQUENCE [LARGE SCALE GENOMIC DNA]</scope>
    <source>
        <strain evidence="10">EGGRZ-B1_66</strain>
        <tissue evidence="10">Body</tissue>
    </source>
</reference>
<accession>A0ABD2QMY7</accession>
<dbReference type="HAMAP" id="MF_01547">
    <property type="entry name" value="RNA_methyltr_E"/>
    <property type="match status" value="1"/>
</dbReference>
<proteinExistence type="inferred from homology"/>
<dbReference type="GO" id="GO:0005737">
    <property type="term" value="C:cytoplasm"/>
    <property type="evidence" value="ECO:0007669"/>
    <property type="project" value="UniProtKB-SubCell"/>
</dbReference>
<dbReference type="GO" id="GO:0006364">
    <property type="term" value="P:rRNA processing"/>
    <property type="evidence" value="ECO:0007669"/>
    <property type="project" value="UniProtKB-KW"/>
</dbReference>
<comment type="similarity">
    <text evidence="8">Belongs to the class I-like SAM-binding methyltransferase superfamily. RNA methyltransferase RlmE family. TRM7 subfamily.</text>
</comment>
<dbReference type="PANTHER" id="PTHR10920:SF12">
    <property type="entry name" value="TRNA (CYTIDINE(32)_GUANOSINE(34)-2'-O)-METHYLTRANSFERASE-RELATED"/>
    <property type="match status" value="1"/>
</dbReference>
<evidence type="ECO:0000256" key="4">
    <source>
        <dbReference type="ARBA" id="ARBA00022679"/>
    </source>
</evidence>
<sequence>MGKASRDRRDIYYRLAKEEGWRARSAYKLMQIDEQFSILTDTDGNLLERIVDLCSAPGSWSQVLSKRLWEPRSIDERSRVRIVGVDLQAMAPIPGVISMQGDITSQETSRRIISQFSTGEKAQLVVCDGAPDVTGMHDLDQFVQFQLIKSALNISKQILDIGGTFVCKVFRGRDSPLLSQQLRPLFSGIVAIAKPRSSRNSSLEAFVVCRGFRGPCEISSLTETCGFLPFVSCGDLSGYDADFCYPLENNYTSLPPVQPPINPPYSESCRKAKTQTLIEN</sequence>
<feature type="binding site" evidence="8">
    <location>
        <position position="58"/>
    </location>
    <ligand>
        <name>S-adenosyl-L-methionine</name>
        <dbReference type="ChEBI" id="CHEBI:59789"/>
    </ligand>
</feature>
<comment type="subcellular location">
    <subcellularLocation>
        <location evidence="8">Cytoplasm</location>
    </subcellularLocation>
</comment>
<evidence type="ECO:0000313" key="11">
    <source>
        <dbReference type="Proteomes" id="UP001626550"/>
    </source>
</evidence>
<organism evidence="10 11">
    <name type="scientific">Cichlidogyrus casuarinus</name>
    <dbReference type="NCBI Taxonomy" id="1844966"/>
    <lineage>
        <taxon>Eukaryota</taxon>
        <taxon>Metazoa</taxon>
        <taxon>Spiralia</taxon>
        <taxon>Lophotrochozoa</taxon>
        <taxon>Platyhelminthes</taxon>
        <taxon>Monogenea</taxon>
        <taxon>Monopisthocotylea</taxon>
        <taxon>Dactylogyridea</taxon>
        <taxon>Ancyrocephalidae</taxon>
        <taxon>Cichlidogyrus</taxon>
    </lineage>
</organism>
<gene>
    <name evidence="10" type="primary">FTSJ1</name>
    <name evidence="10" type="ORF">Ciccas_000481</name>
</gene>
<keyword evidence="3 8" id="KW-0489">Methyltransferase</keyword>
<evidence type="ECO:0000313" key="10">
    <source>
        <dbReference type="EMBL" id="KAL3320854.1"/>
    </source>
</evidence>
<dbReference type="HAMAP" id="MF_03162">
    <property type="entry name" value="RNA_methyltr_E_TRM7"/>
    <property type="match status" value="1"/>
</dbReference>
<evidence type="ECO:0000256" key="6">
    <source>
        <dbReference type="ARBA" id="ARBA00022694"/>
    </source>
</evidence>
<evidence type="ECO:0000256" key="5">
    <source>
        <dbReference type="ARBA" id="ARBA00022691"/>
    </source>
</evidence>
<comment type="caution">
    <text evidence="10">The sequence shown here is derived from an EMBL/GenBank/DDBJ whole genome shotgun (WGS) entry which is preliminary data.</text>
</comment>
<dbReference type="Proteomes" id="UP001626550">
    <property type="component" value="Unassembled WGS sequence"/>
</dbReference>
<feature type="binding site" evidence="8">
    <location>
        <position position="86"/>
    </location>
    <ligand>
        <name>S-adenosyl-L-methionine</name>
        <dbReference type="ChEBI" id="CHEBI:59789"/>
    </ligand>
</feature>
<feature type="active site" description="Proton acceptor" evidence="8">
    <location>
        <position position="168"/>
    </location>
</feature>
<keyword evidence="2" id="KW-0698">rRNA processing</keyword>
<feature type="binding site" evidence="8">
    <location>
        <position position="102"/>
    </location>
    <ligand>
        <name>S-adenosyl-L-methionine</name>
        <dbReference type="ChEBI" id="CHEBI:59789"/>
    </ligand>
</feature>
<comment type="catalytic activity">
    <reaction evidence="7 8">
        <text>cytidine(32)/guanosine(34) in tRNA + 2 S-adenosyl-L-methionine = 2'-O-methylcytidine(32)/2'-O-methylguanosine(34) in tRNA + 2 S-adenosyl-L-homocysteine + 2 H(+)</text>
        <dbReference type="Rhea" id="RHEA:42396"/>
        <dbReference type="Rhea" id="RHEA-COMP:10246"/>
        <dbReference type="Rhea" id="RHEA-COMP:10247"/>
        <dbReference type="ChEBI" id="CHEBI:15378"/>
        <dbReference type="ChEBI" id="CHEBI:57856"/>
        <dbReference type="ChEBI" id="CHEBI:59789"/>
        <dbReference type="ChEBI" id="CHEBI:74269"/>
        <dbReference type="ChEBI" id="CHEBI:74445"/>
        <dbReference type="ChEBI" id="CHEBI:74495"/>
        <dbReference type="ChEBI" id="CHEBI:82748"/>
        <dbReference type="EC" id="2.1.1.205"/>
    </reaction>
</comment>
<dbReference type="FunFam" id="3.40.50.150:FF:000220">
    <property type="entry name" value="CAMK protein kinase"/>
    <property type="match status" value="1"/>
</dbReference>